<organism evidence="1 2">
    <name type="scientific">Xanthocytophaga agilis</name>
    <dbReference type="NCBI Taxonomy" id="3048010"/>
    <lineage>
        <taxon>Bacteria</taxon>
        <taxon>Pseudomonadati</taxon>
        <taxon>Bacteroidota</taxon>
        <taxon>Cytophagia</taxon>
        <taxon>Cytophagales</taxon>
        <taxon>Rhodocytophagaceae</taxon>
        <taxon>Xanthocytophaga</taxon>
    </lineage>
</organism>
<dbReference type="EMBL" id="JASJOU010000003">
    <property type="protein sequence ID" value="MDJ1501575.1"/>
    <property type="molecule type" value="Genomic_DNA"/>
</dbReference>
<reference evidence="1" key="1">
    <citation type="submission" date="2023-05" db="EMBL/GenBank/DDBJ databases">
        <authorList>
            <person name="Zhang X."/>
        </authorList>
    </citation>
    <scope>NUCLEOTIDE SEQUENCE</scope>
    <source>
        <strain evidence="1">BD1B2-1</strain>
    </source>
</reference>
<accession>A0AAE3R1Y0</accession>
<gene>
    <name evidence="1" type="ORF">QNI22_12990</name>
</gene>
<dbReference type="AlphaFoldDB" id="A0AAE3R1Y0"/>
<evidence type="ECO:0000313" key="2">
    <source>
        <dbReference type="Proteomes" id="UP001232063"/>
    </source>
</evidence>
<name>A0AAE3R1Y0_9BACT</name>
<evidence type="ECO:0000313" key="1">
    <source>
        <dbReference type="EMBL" id="MDJ1501575.1"/>
    </source>
</evidence>
<comment type="caution">
    <text evidence="1">The sequence shown here is derived from an EMBL/GenBank/DDBJ whole genome shotgun (WGS) entry which is preliminary data.</text>
</comment>
<proteinExistence type="predicted"/>
<sequence length="79" mass="9429">MEEIRLSPLNEVNQMLIADKIQNRKDFERYHQQSHARSEELTIYFANWLKRLGISEEKYQHYCHQLPGCMQAGHTDLPV</sequence>
<dbReference type="Proteomes" id="UP001232063">
    <property type="component" value="Unassembled WGS sequence"/>
</dbReference>
<dbReference type="RefSeq" id="WP_314511070.1">
    <property type="nucleotide sequence ID" value="NZ_JASJOU010000003.1"/>
</dbReference>
<keyword evidence="2" id="KW-1185">Reference proteome</keyword>
<protein>
    <submittedName>
        <fullName evidence="1">Uncharacterized protein</fullName>
    </submittedName>
</protein>